<dbReference type="SUPFAM" id="SSF88713">
    <property type="entry name" value="Glycoside hydrolase/deacetylase"/>
    <property type="match status" value="1"/>
</dbReference>
<keyword evidence="2" id="KW-0732">Signal</keyword>
<comment type="subcellular location">
    <subcellularLocation>
        <location evidence="1">Secreted</location>
    </subcellularLocation>
</comment>
<dbReference type="InterPro" id="IPR051398">
    <property type="entry name" value="Polysacch_Deacetylase"/>
</dbReference>
<dbReference type="InterPro" id="IPR011330">
    <property type="entry name" value="Glyco_hydro/deAcase_b/a-brl"/>
</dbReference>
<sequence>MKAIITFHSLDQSGSVLSYPPKLFANLLDSLTRSEVPILSLDELLLDETKAGITFTFDDGMKTVFTEALPILQDFNVPAHLYLTTGAVGKDNRWPTQPASAPGFEMLAWDEIEKLHAANIYIDSHTNSHPDMRTLSQDELEDECGIADKLIEERLGRQPQYFAYPYGYKNSHVCDFSRNRYKATVTTDFRVLCSTEDCATLPRLDAYYLQPKWLIKNLNSPLSKSYIALRGWIRTVRGKQ</sequence>
<dbReference type="GO" id="GO:0005576">
    <property type="term" value="C:extracellular region"/>
    <property type="evidence" value="ECO:0007669"/>
    <property type="project" value="UniProtKB-SubCell"/>
</dbReference>
<dbReference type="GO" id="GO:0005975">
    <property type="term" value="P:carbohydrate metabolic process"/>
    <property type="evidence" value="ECO:0007669"/>
    <property type="project" value="InterPro"/>
</dbReference>
<accession>A0A3B0ZZA4</accession>
<dbReference type="EMBL" id="UOFT01000028">
    <property type="protein sequence ID" value="VAW92792.1"/>
    <property type="molecule type" value="Genomic_DNA"/>
</dbReference>
<protein>
    <recommendedName>
        <fullName evidence="3">NodB homology domain-containing protein</fullName>
    </recommendedName>
</protein>
<dbReference type="PROSITE" id="PS51677">
    <property type="entry name" value="NODB"/>
    <property type="match status" value="1"/>
</dbReference>
<dbReference type="PANTHER" id="PTHR34216">
    <property type="match status" value="1"/>
</dbReference>
<evidence type="ECO:0000259" key="3">
    <source>
        <dbReference type="PROSITE" id="PS51677"/>
    </source>
</evidence>
<feature type="domain" description="NodB homology" evidence="3">
    <location>
        <begin position="51"/>
        <end position="240"/>
    </location>
</feature>
<dbReference type="Pfam" id="PF01522">
    <property type="entry name" value="Polysacc_deac_1"/>
    <property type="match status" value="1"/>
</dbReference>
<gene>
    <name evidence="4" type="ORF">MNBD_GAMMA23-360</name>
</gene>
<evidence type="ECO:0000256" key="2">
    <source>
        <dbReference type="ARBA" id="ARBA00022729"/>
    </source>
</evidence>
<dbReference type="CDD" id="cd10918">
    <property type="entry name" value="CE4_NodB_like_5s_6s"/>
    <property type="match status" value="1"/>
</dbReference>
<evidence type="ECO:0000256" key="1">
    <source>
        <dbReference type="ARBA" id="ARBA00004613"/>
    </source>
</evidence>
<name>A0A3B0ZZA4_9ZZZZ</name>
<evidence type="ECO:0000313" key="4">
    <source>
        <dbReference type="EMBL" id="VAW92792.1"/>
    </source>
</evidence>
<dbReference type="GO" id="GO:0016810">
    <property type="term" value="F:hydrolase activity, acting on carbon-nitrogen (but not peptide) bonds"/>
    <property type="evidence" value="ECO:0007669"/>
    <property type="project" value="InterPro"/>
</dbReference>
<dbReference type="Gene3D" id="3.20.20.370">
    <property type="entry name" value="Glycoside hydrolase/deacetylase"/>
    <property type="match status" value="1"/>
</dbReference>
<dbReference type="AlphaFoldDB" id="A0A3B0ZZA4"/>
<dbReference type="InterPro" id="IPR002509">
    <property type="entry name" value="NODB_dom"/>
</dbReference>
<dbReference type="PANTHER" id="PTHR34216:SF3">
    <property type="entry name" value="POLY-BETA-1,6-N-ACETYL-D-GLUCOSAMINE N-DEACETYLASE"/>
    <property type="match status" value="1"/>
</dbReference>
<proteinExistence type="predicted"/>
<organism evidence="4">
    <name type="scientific">hydrothermal vent metagenome</name>
    <dbReference type="NCBI Taxonomy" id="652676"/>
    <lineage>
        <taxon>unclassified sequences</taxon>
        <taxon>metagenomes</taxon>
        <taxon>ecological metagenomes</taxon>
    </lineage>
</organism>
<reference evidence="4" key="1">
    <citation type="submission" date="2018-06" db="EMBL/GenBank/DDBJ databases">
        <authorList>
            <person name="Zhirakovskaya E."/>
        </authorList>
    </citation>
    <scope>NUCLEOTIDE SEQUENCE</scope>
</reference>